<gene>
    <name evidence="2" type="ORF">DLM86_02190</name>
</gene>
<name>A0A2V5KFK8_9BACL</name>
<protein>
    <submittedName>
        <fullName evidence="2">Uncharacterized protein</fullName>
    </submittedName>
</protein>
<evidence type="ECO:0000313" key="2">
    <source>
        <dbReference type="EMBL" id="PYI57274.1"/>
    </source>
</evidence>
<sequence>MRRANGRSGSSPAWRAAPLRRSRRRSRAPPPSPSRRARAGRPLLFGRAIRRGRASARPG</sequence>
<accession>A0A2V5KFK8</accession>
<dbReference type="AlphaFoldDB" id="A0A2V5KFK8"/>
<dbReference type="Proteomes" id="UP000247476">
    <property type="component" value="Unassembled WGS sequence"/>
</dbReference>
<dbReference type="EMBL" id="QJVJ01000001">
    <property type="protein sequence ID" value="PYI57274.1"/>
    <property type="molecule type" value="Genomic_DNA"/>
</dbReference>
<feature type="compositionally biased region" description="Basic residues" evidence="1">
    <location>
        <begin position="18"/>
        <end position="27"/>
    </location>
</feature>
<feature type="region of interest" description="Disordered" evidence="1">
    <location>
        <begin position="1"/>
        <end position="59"/>
    </location>
</feature>
<comment type="caution">
    <text evidence="2">The sequence shown here is derived from an EMBL/GenBank/DDBJ whole genome shotgun (WGS) entry which is preliminary data.</text>
</comment>
<evidence type="ECO:0000313" key="3">
    <source>
        <dbReference type="Proteomes" id="UP000247476"/>
    </source>
</evidence>
<keyword evidence="3" id="KW-1185">Reference proteome</keyword>
<reference evidence="2 3" key="1">
    <citation type="submission" date="2018-05" db="EMBL/GenBank/DDBJ databases">
        <title>Paenibacillus flagellatus sp. nov., isolated from selenium mineral soil.</title>
        <authorList>
            <person name="Dai X."/>
        </authorList>
    </citation>
    <scope>NUCLEOTIDE SEQUENCE [LARGE SCALE GENOMIC DNA]</scope>
    <source>
        <strain evidence="2 3">DXL2</strain>
    </source>
</reference>
<proteinExistence type="predicted"/>
<evidence type="ECO:0000256" key="1">
    <source>
        <dbReference type="SAM" id="MobiDB-lite"/>
    </source>
</evidence>
<organism evidence="2 3">
    <name type="scientific">Paenibacillus flagellatus</name>
    <dbReference type="NCBI Taxonomy" id="2211139"/>
    <lineage>
        <taxon>Bacteria</taxon>
        <taxon>Bacillati</taxon>
        <taxon>Bacillota</taxon>
        <taxon>Bacilli</taxon>
        <taxon>Bacillales</taxon>
        <taxon>Paenibacillaceae</taxon>
        <taxon>Paenibacillus</taxon>
    </lineage>
</organism>
<feature type="compositionally biased region" description="Basic residues" evidence="1">
    <location>
        <begin position="48"/>
        <end position="59"/>
    </location>
</feature>